<dbReference type="InterPro" id="IPR021534">
    <property type="entry name" value="DUF3192"/>
</dbReference>
<dbReference type="Pfam" id="PF11399">
    <property type="entry name" value="DUF3192"/>
    <property type="match status" value="1"/>
</dbReference>
<proteinExistence type="predicted"/>
<evidence type="ECO:0000313" key="1">
    <source>
        <dbReference type="EMBL" id="MDM5147962.1"/>
    </source>
</evidence>
<dbReference type="Proteomes" id="UP001168167">
    <property type="component" value="Unassembled WGS sequence"/>
</dbReference>
<keyword evidence="2" id="KW-1185">Reference proteome</keyword>
<evidence type="ECO:0000313" key="2">
    <source>
        <dbReference type="Proteomes" id="UP001168167"/>
    </source>
</evidence>
<sequence>MVTSCASTNQIRADNRNKLLSLSAGMSKIDVLKTMGTKTQTSSDGTVITNPYRTEMYRSNDKTFELMLYYTDTKKSDGAITDDELTPLVIIDGKLDGWGWSYWDMVILK</sequence>
<protein>
    <submittedName>
        <fullName evidence="1">DUF3192 domain-containing protein</fullName>
    </submittedName>
</protein>
<reference evidence="1" key="2">
    <citation type="journal article" date="2023" name="Microbiome">
        <title>Synthase-selected sorting approach identifies a beta-lactone synthase in a nudibranch symbiotic bacterium.</title>
        <authorList>
            <person name="Dzunkova M."/>
            <person name="La Clair J.J."/>
            <person name="Tyml T."/>
            <person name="Doud D."/>
            <person name="Schulz F."/>
            <person name="Piquer-Esteban S."/>
            <person name="Porcel Sanchis D."/>
            <person name="Osborn A."/>
            <person name="Robinson D."/>
            <person name="Louie K.B."/>
            <person name="Bowen B.P."/>
            <person name="Bowers R.M."/>
            <person name="Lee J."/>
            <person name="Arnau V."/>
            <person name="Diaz-Villanueva W."/>
            <person name="Stepanauskas R."/>
            <person name="Gosliner T."/>
            <person name="Date S.V."/>
            <person name="Northen T.R."/>
            <person name="Cheng J.F."/>
            <person name="Burkart M.D."/>
            <person name="Woyke T."/>
        </authorList>
    </citation>
    <scope>NUCLEOTIDE SEQUENCE</scope>
    <source>
        <strain evidence="1">Df01</strain>
    </source>
</reference>
<reference evidence="1" key="1">
    <citation type="submission" date="2022-08" db="EMBL/GenBank/DDBJ databases">
        <authorList>
            <person name="Dzunkova M."/>
            <person name="La Clair J."/>
            <person name="Tyml T."/>
            <person name="Doud D."/>
            <person name="Schulz F."/>
            <person name="Piquer S."/>
            <person name="Porcel Sanchis D."/>
            <person name="Osborn A."/>
            <person name="Robinson D."/>
            <person name="Louie K.B."/>
            <person name="Bowen B.P."/>
            <person name="Bowers R."/>
            <person name="Lee J."/>
            <person name="Arnau Llombart V."/>
            <person name="Diaz Villanueva W."/>
            <person name="Gosliner T."/>
            <person name="Northen T."/>
            <person name="Cheng J.-F."/>
            <person name="Burkart M.D."/>
            <person name="Woyke T."/>
        </authorList>
    </citation>
    <scope>NUCLEOTIDE SEQUENCE</scope>
    <source>
        <strain evidence="1">Df01</strain>
    </source>
</reference>
<accession>A0ABT7QMM8</accession>
<dbReference type="EMBL" id="JANQAO010000003">
    <property type="protein sequence ID" value="MDM5147962.1"/>
    <property type="molecule type" value="Genomic_DNA"/>
</dbReference>
<gene>
    <name evidence="1" type="ORF">NQX30_06220</name>
</gene>
<name>A0ABT7QMM8_9GAMM</name>
<organism evidence="1 2">
    <name type="scientific">Candidatus Doriopsillibacter californiensis</name>
    <dbReference type="NCBI Taxonomy" id="2970740"/>
    <lineage>
        <taxon>Bacteria</taxon>
        <taxon>Pseudomonadati</taxon>
        <taxon>Pseudomonadota</taxon>
        <taxon>Gammaproteobacteria</taxon>
        <taxon>Candidatus Tethybacterales</taxon>
        <taxon>Candidatus Persebacteraceae</taxon>
        <taxon>Candidatus Doriopsillibacter</taxon>
    </lineage>
</organism>
<comment type="caution">
    <text evidence="1">The sequence shown here is derived from an EMBL/GenBank/DDBJ whole genome shotgun (WGS) entry which is preliminary data.</text>
</comment>